<organism evidence="3 4">
    <name type="scientific">Frondihabitans peucedani</name>
    <dbReference type="NCBI Taxonomy" id="598626"/>
    <lineage>
        <taxon>Bacteria</taxon>
        <taxon>Bacillati</taxon>
        <taxon>Actinomycetota</taxon>
        <taxon>Actinomycetes</taxon>
        <taxon>Micrococcales</taxon>
        <taxon>Microbacteriaceae</taxon>
        <taxon>Frondihabitans</taxon>
    </lineage>
</organism>
<proteinExistence type="inferred from homology"/>
<dbReference type="InterPro" id="IPR050261">
    <property type="entry name" value="FrsA_esterase"/>
</dbReference>
<evidence type="ECO:0000259" key="2">
    <source>
        <dbReference type="Pfam" id="PF01738"/>
    </source>
</evidence>
<comment type="similarity">
    <text evidence="1">Belongs to the AB hydrolase superfamily.</text>
</comment>
<accession>A0ABP8E059</accession>
<dbReference type="Pfam" id="PF01738">
    <property type="entry name" value="DLH"/>
    <property type="match status" value="1"/>
</dbReference>
<dbReference type="EMBL" id="BAABAU010000001">
    <property type="protein sequence ID" value="GAA4265579.1"/>
    <property type="molecule type" value="Genomic_DNA"/>
</dbReference>
<dbReference type="InterPro" id="IPR029058">
    <property type="entry name" value="AB_hydrolase_fold"/>
</dbReference>
<sequence length="260" mass="27450">MTTDSLSPELTDLLASVPEAPVTTETVRFDSDGTPLEGYLARPADVSGKRPGVLVLHDWFGMVDHVKVRAEMLARLGYVAFAGDIYGADSQPADGGEAGELAGRFYGDVELFRARALANLEKLKADPDVDPSRIAVMGYCFGGSAALEIARTGAEIAGAVAFHGRLETQAPAEPGSITAPVLVLTGADDPVVPPESVLGFEDELRAAGADDWQVVSYSGALHAFAVPGTNSPEHGAAFQETANRRSWVAMRDFFDEVLGE</sequence>
<comment type="caution">
    <text evidence="3">The sequence shown here is derived from an EMBL/GenBank/DDBJ whole genome shotgun (WGS) entry which is preliminary data.</text>
</comment>
<evidence type="ECO:0000313" key="3">
    <source>
        <dbReference type="EMBL" id="GAA4265579.1"/>
    </source>
</evidence>
<dbReference type="PANTHER" id="PTHR22946">
    <property type="entry name" value="DIENELACTONE HYDROLASE DOMAIN-CONTAINING PROTEIN-RELATED"/>
    <property type="match status" value="1"/>
</dbReference>
<name>A0ABP8E059_9MICO</name>
<feature type="domain" description="Dienelactone hydrolase" evidence="2">
    <location>
        <begin position="36"/>
        <end position="257"/>
    </location>
</feature>
<reference evidence="4" key="1">
    <citation type="journal article" date="2019" name="Int. J. Syst. Evol. Microbiol.">
        <title>The Global Catalogue of Microorganisms (GCM) 10K type strain sequencing project: providing services to taxonomists for standard genome sequencing and annotation.</title>
        <authorList>
            <consortium name="The Broad Institute Genomics Platform"/>
            <consortium name="The Broad Institute Genome Sequencing Center for Infectious Disease"/>
            <person name="Wu L."/>
            <person name="Ma J."/>
        </authorList>
    </citation>
    <scope>NUCLEOTIDE SEQUENCE [LARGE SCALE GENOMIC DNA]</scope>
    <source>
        <strain evidence="4">JCM 17442</strain>
    </source>
</reference>
<keyword evidence="4" id="KW-1185">Reference proteome</keyword>
<dbReference type="Proteomes" id="UP001501594">
    <property type="component" value="Unassembled WGS sequence"/>
</dbReference>
<evidence type="ECO:0000256" key="1">
    <source>
        <dbReference type="ARBA" id="ARBA00008645"/>
    </source>
</evidence>
<evidence type="ECO:0000313" key="4">
    <source>
        <dbReference type="Proteomes" id="UP001501594"/>
    </source>
</evidence>
<dbReference type="PANTHER" id="PTHR22946:SF0">
    <property type="entry name" value="DIENELACTONE HYDROLASE DOMAIN-CONTAINING PROTEIN"/>
    <property type="match status" value="1"/>
</dbReference>
<dbReference type="RefSeq" id="WP_344794099.1">
    <property type="nucleotide sequence ID" value="NZ_BAABAU010000001.1"/>
</dbReference>
<dbReference type="InterPro" id="IPR002925">
    <property type="entry name" value="Dienelactn_hydro"/>
</dbReference>
<keyword evidence="3" id="KW-0378">Hydrolase</keyword>
<gene>
    <name evidence="3" type="ORF">GCM10022256_11910</name>
</gene>
<dbReference type="Gene3D" id="3.40.50.1820">
    <property type="entry name" value="alpha/beta hydrolase"/>
    <property type="match status" value="1"/>
</dbReference>
<protein>
    <submittedName>
        <fullName evidence="3">Dienelactone hydrolase family protein</fullName>
    </submittedName>
</protein>
<dbReference type="GO" id="GO:0016787">
    <property type="term" value="F:hydrolase activity"/>
    <property type="evidence" value="ECO:0007669"/>
    <property type="project" value="UniProtKB-KW"/>
</dbReference>
<dbReference type="SUPFAM" id="SSF53474">
    <property type="entry name" value="alpha/beta-Hydrolases"/>
    <property type="match status" value="1"/>
</dbReference>